<comment type="caution">
    <text evidence="3">The sequence shown here is derived from an EMBL/GenBank/DDBJ whole genome shotgun (WGS) entry which is preliminary data.</text>
</comment>
<evidence type="ECO:0000313" key="3">
    <source>
        <dbReference type="EMBL" id="TVU66571.1"/>
    </source>
</evidence>
<dbReference type="Gene3D" id="2.160.20.10">
    <property type="entry name" value="Single-stranded right-handed beta-helix, Pectin lyase-like"/>
    <property type="match status" value="1"/>
</dbReference>
<dbReference type="AlphaFoldDB" id="A0A558HBS5"/>
<dbReference type="InterPro" id="IPR012334">
    <property type="entry name" value="Pectin_lyas_fold"/>
</dbReference>
<feature type="domain" description="Rhamnogalacturonase A/B/Epimerase-like pectate lyase" evidence="2">
    <location>
        <begin position="62"/>
        <end position="300"/>
    </location>
</feature>
<keyword evidence="1" id="KW-0732">Signal</keyword>
<dbReference type="RefSeq" id="WP_144647454.1">
    <property type="nucleotide sequence ID" value="NZ_VNFK01000001.1"/>
</dbReference>
<organism evidence="3 4">
    <name type="scientific">Paenarthrobacter nitroguajacolicus</name>
    <name type="common">Arthrobacter nitroguajacolicus</name>
    <dbReference type="NCBI Taxonomy" id="211146"/>
    <lineage>
        <taxon>Bacteria</taxon>
        <taxon>Bacillati</taxon>
        <taxon>Actinomycetota</taxon>
        <taxon>Actinomycetes</taxon>
        <taxon>Micrococcales</taxon>
        <taxon>Micrococcaceae</taxon>
        <taxon>Paenarthrobacter</taxon>
    </lineage>
</organism>
<dbReference type="Pfam" id="PF12708">
    <property type="entry name" value="Pect-lyase_RHGA_epim"/>
    <property type="match status" value="1"/>
</dbReference>
<gene>
    <name evidence="3" type="ORF">FQP90_00020</name>
</gene>
<feature type="chain" id="PRO_5022036693" description="Rhamnogalacturonase A/B/Epimerase-like pectate lyase domain-containing protein" evidence="1">
    <location>
        <begin position="27"/>
        <end position="368"/>
    </location>
</feature>
<dbReference type="Proteomes" id="UP000316500">
    <property type="component" value="Unassembled WGS sequence"/>
</dbReference>
<dbReference type="InterPro" id="IPR011050">
    <property type="entry name" value="Pectin_lyase_fold/virulence"/>
</dbReference>
<evidence type="ECO:0000313" key="4">
    <source>
        <dbReference type="Proteomes" id="UP000316500"/>
    </source>
</evidence>
<dbReference type="InterPro" id="IPR024535">
    <property type="entry name" value="RHGA/B-epi-like_pectate_lyase"/>
</dbReference>
<evidence type="ECO:0000259" key="2">
    <source>
        <dbReference type="Pfam" id="PF12708"/>
    </source>
</evidence>
<proteinExistence type="predicted"/>
<name>A0A558HBS5_PAENT</name>
<dbReference type="EMBL" id="VNFK01000001">
    <property type="protein sequence ID" value="TVU66571.1"/>
    <property type="molecule type" value="Genomic_DNA"/>
</dbReference>
<reference evidence="3 4" key="1">
    <citation type="submission" date="2019-07" db="EMBL/GenBank/DDBJ databases">
        <title>Diversity of Bacteria from Kongsfjorden, Arctic.</title>
        <authorList>
            <person name="Yu Y."/>
        </authorList>
    </citation>
    <scope>NUCLEOTIDE SEQUENCE [LARGE SCALE GENOMIC DNA]</scope>
    <source>
        <strain evidence="3 4">SM1928</strain>
    </source>
</reference>
<feature type="signal peptide" evidence="1">
    <location>
        <begin position="1"/>
        <end position="26"/>
    </location>
</feature>
<dbReference type="OrthoDB" id="4916366at2"/>
<evidence type="ECO:0000256" key="1">
    <source>
        <dbReference type="SAM" id="SignalP"/>
    </source>
</evidence>
<accession>A0A558HBS5</accession>
<sequence>MKSAGPKVAVLVLALAAAGLGVAVVAANPGAETPVATDYCRAPGSQATQVKEFTTQQYLDPEDTSKSLQQLIDSASKDGGGIVQLPAGTFTLGRPLVLKSNVALKGTGAATVLKAGPEFLETKGPFGGHPLITTNGAQNVTISHLTADQSGEELDGNTPGRLTEYLIDVRHTTNALVEDVRTRNPFTYSIAVVASSNFCIRNNDTLVTSSGKYDQLDGIHITDSHGGIVEGNTVDQRQGDDGDDGLVAQTIGAPVYDVTYKNNKVRGGSHGSAMQLAVGKHEIRNISVEANRFWGSPNGVKIGYYDGNAAVHDIVVKNNSVTDTPGPWLDFQGDLKNITVTDNVVCQSGAMKLGEAPGNVVSNNREGC</sequence>
<protein>
    <recommendedName>
        <fullName evidence="2">Rhamnogalacturonase A/B/Epimerase-like pectate lyase domain-containing protein</fullName>
    </recommendedName>
</protein>
<dbReference type="SUPFAM" id="SSF51126">
    <property type="entry name" value="Pectin lyase-like"/>
    <property type="match status" value="1"/>
</dbReference>